<name>A0ABY7QA94_9ACTN</name>
<gene>
    <name evidence="1" type="ORF">O1G21_30015</name>
</gene>
<protein>
    <submittedName>
        <fullName evidence="1">Uncharacterized protein</fullName>
    </submittedName>
</protein>
<dbReference type="RefSeq" id="WP_270148087.1">
    <property type="nucleotide sequence ID" value="NZ_CP115450.1"/>
</dbReference>
<sequence>MGSPYFTTGPVAPATDNVGTIANMLPGTALLPVGDVAQRYVDVATSNWANNTINAINTKAQGDISSLYTAGQSQVADMLNAKAQDLGVPERNFQLAQLADTGKVHYYTSINEAYKAAFGNG</sequence>
<evidence type="ECO:0000313" key="1">
    <source>
        <dbReference type="EMBL" id="WBP89668.1"/>
    </source>
</evidence>
<evidence type="ECO:0000313" key="2">
    <source>
        <dbReference type="Proteomes" id="UP001212821"/>
    </source>
</evidence>
<dbReference type="Proteomes" id="UP001212821">
    <property type="component" value="Chromosome"/>
</dbReference>
<keyword evidence="2" id="KW-1185">Reference proteome</keyword>
<proteinExistence type="predicted"/>
<dbReference type="EMBL" id="CP115450">
    <property type="protein sequence ID" value="WBP89668.1"/>
    <property type="molecule type" value="Genomic_DNA"/>
</dbReference>
<organism evidence="1 2">
    <name type="scientific">Kitasatospora cathayae</name>
    <dbReference type="NCBI Taxonomy" id="3004092"/>
    <lineage>
        <taxon>Bacteria</taxon>
        <taxon>Bacillati</taxon>
        <taxon>Actinomycetota</taxon>
        <taxon>Actinomycetes</taxon>
        <taxon>Kitasatosporales</taxon>
        <taxon>Streptomycetaceae</taxon>
        <taxon>Kitasatospora</taxon>
    </lineage>
</organism>
<reference evidence="2" key="1">
    <citation type="submission" date="2022-12" db="EMBL/GenBank/DDBJ databases">
        <authorList>
            <person name="Mo P."/>
        </authorList>
    </citation>
    <scope>NUCLEOTIDE SEQUENCE [LARGE SCALE GENOMIC DNA]</scope>
    <source>
        <strain evidence="2">HUAS 3-15</strain>
    </source>
</reference>
<accession>A0ABY7QA94</accession>